<dbReference type="InterPro" id="IPR050259">
    <property type="entry name" value="SDR"/>
</dbReference>
<dbReference type="InterPro" id="IPR002347">
    <property type="entry name" value="SDR_fam"/>
</dbReference>
<comment type="similarity">
    <text evidence="1">Belongs to the short-chain dehydrogenases/reductases (SDR) family.</text>
</comment>
<protein>
    <submittedName>
        <fullName evidence="3">3-oxoacyl-ACP reductase</fullName>
    </submittedName>
</protein>
<dbReference type="Proteomes" id="UP000050430">
    <property type="component" value="Unassembled WGS sequence"/>
</dbReference>
<dbReference type="AlphaFoldDB" id="A0A0P6WYN9"/>
<evidence type="ECO:0000313" key="4">
    <source>
        <dbReference type="Proteomes" id="UP000050430"/>
    </source>
</evidence>
<accession>A0A0P6WYN9</accession>
<dbReference type="Gene3D" id="3.40.50.720">
    <property type="entry name" value="NAD(P)-binding Rossmann-like Domain"/>
    <property type="match status" value="1"/>
</dbReference>
<dbReference type="OrthoDB" id="9803333at2"/>
<dbReference type="Pfam" id="PF13561">
    <property type="entry name" value="adh_short_C2"/>
    <property type="match status" value="1"/>
</dbReference>
<organism evidence="3 4">
    <name type="scientific">Leptolinea tardivitalis</name>
    <dbReference type="NCBI Taxonomy" id="229920"/>
    <lineage>
        <taxon>Bacteria</taxon>
        <taxon>Bacillati</taxon>
        <taxon>Chloroflexota</taxon>
        <taxon>Anaerolineae</taxon>
        <taxon>Anaerolineales</taxon>
        <taxon>Anaerolineaceae</taxon>
        <taxon>Leptolinea</taxon>
    </lineage>
</organism>
<evidence type="ECO:0000256" key="1">
    <source>
        <dbReference type="ARBA" id="ARBA00006484"/>
    </source>
</evidence>
<evidence type="ECO:0000256" key="2">
    <source>
        <dbReference type="ARBA" id="ARBA00023002"/>
    </source>
</evidence>
<dbReference type="SUPFAM" id="SSF51735">
    <property type="entry name" value="NAD(P)-binding Rossmann-fold domains"/>
    <property type="match status" value="1"/>
</dbReference>
<gene>
    <name evidence="3" type="ORF">ADM99_09835</name>
</gene>
<dbReference type="CDD" id="cd05344">
    <property type="entry name" value="BKR_like_SDR_like"/>
    <property type="match status" value="1"/>
</dbReference>
<keyword evidence="2" id="KW-0560">Oxidoreductase</keyword>
<dbReference type="PRINTS" id="PR00081">
    <property type="entry name" value="GDHRDH"/>
</dbReference>
<dbReference type="RefSeq" id="WP_062420356.1">
    <property type="nucleotide sequence ID" value="NZ_BBYA01000002.1"/>
</dbReference>
<reference evidence="3 4" key="1">
    <citation type="submission" date="2015-07" db="EMBL/GenBank/DDBJ databases">
        <title>Genome sequence of Leptolinea tardivitalis DSM 16556.</title>
        <authorList>
            <person name="Hemp J."/>
            <person name="Ward L.M."/>
            <person name="Pace L.A."/>
            <person name="Fischer W.W."/>
        </authorList>
    </citation>
    <scope>NUCLEOTIDE SEQUENCE [LARGE SCALE GENOMIC DNA]</scope>
    <source>
        <strain evidence="3 4">YMTK-2</strain>
    </source>
</reference>
<dbReference type="PANTHER" id="PTHR42879">
    <property type="entry name" value="3-OXOACYL-(ACYL-CARRIER-PROTEIN) REDUCTASE"/>
    <property type="match status" value="1"/>
</dbReference>
<dbReference type="STRING" id="229920.ADM99_09835"/>
<sequence length="263" mass="27966">MDLGLKNKVALITGASKGLGYATARQLLLEGARLAINSRDPQRLNKAAETLRSETGGEIIPLAGDMADPGVPDFLVAQTINHFGALDLLVTNTGGPPAGNFDSFDDAAWEKAFDLVLLAHVRLIRSALPHLRKSNSASVLTITSISVKQPISGLILSNSLRLGTIGLTKSLALELGHEGIRFNSILPGWTTTERVTDLLSIRAANNHTTIDEEVRKQSAESPLGRMATPEEFARSAVFLLSPAASYLTGVMLPVDGGMYKGTL</sequence>
<proteinExistence type="inferred from homology"/>
<dbReference type="EMBL" id="LGCK01000010">
    <property type="protein sequence ID" value="KPL71742.1"/>
    <property type="molecule type" value="Genomic_DNA"/>
</dbReference>
<dbReference type="InterPro" id="IPR036291">
    <property type="entry name" value="NAD(P)-bd_dom_sf"/>
</dbReference>
<evidence type="ECO:0000313" key="3">
    <source>
        <dbReference type="EMBL" id="KPL71742.1"/>
    </source>
</evidence>
<dbReference type="PANTHER" id="PTHR42879:SF6">
    <property type="entry name" value="NADPH-DEPENDENT REDUCTASE BACG"/>
    <property type="match status" value="1"/>
</dbReference>
<dbReference type="GO" id="GO:0016491">
    <property type="term" value="F:oxidoreductase activity"/>
    <property type="evidence" value="ECO:0007669"/>
    <property type="project" value="UniProtKB-KW"/>
</dbReference>
<dbReference type="PATRIC" id="fig|229920.5.peg.1876"/>
<dbReference type="FunFam" id="3.40.50.720:FF:000084">
    <property type="entry name" value="Short-chain dehydrogenase reductase"/>
    <property type="match status" value="1"/>
</dbReference>
<keyword evidence="4" id="KW-1185">Reference proteome</keyword>
<name>A0A0P6WYN9_9CHLR</name>
<comment type="caution">
    <text evidence="3">The sequence shown here is derived from an EMBL/GenBank/DDBJ whole genome shotgun (WGS) entry which is preliminary data.</text>
</comment>